<dbReference type="KEGG" id="azo:azo2374"/>
<evidence type="ECO:0000313" key="3">
    <source>
        <dbReference type="EMBL" id="CAL94991.1"/>
    </source>
</evidence>
<dbReference type="Proteomes" id="UP000002588">
    <property type="component" value="Chromosome"/>
</dbReference>
<dbReference type="PANTHER" id="PTHR30273">
    <property type="entry name" value="PERIPLASMIC SIGNAL SENSOR AND SIGMA FACTOR ACTIVATOR FECR-RELATED"/>
    <property type="match status" value="1"/>
</dbReference>
<keyword evidence="3" id="KW-0472">Membrane</keyword>
<feature type="domain" description="FecR N-terminal" evidence="2">
    <location>
        <begin position="21"/>
        <end position="63"/>
    </location>
</feature>
<organism evidence="3 4">
    <name type="scientific">Azoarcus sp. (strain BH72)</name>
    <dbReference type="NCBI Taxonomy" id="418699"/>
    <lineage>
        <taxon>Bacteria</taxon>
        <taxon>Pseudomonadati</taxon>
        <taxon>Pseudomonadota</taxon>
        <taxon>Betaproteobacteria</taxon>
        <taxon>Rhodocyclales</taxon>
        <taxon>Zoogloeaceae</taxon>
        <taxon>Azoarcus</taxon>
    </lineage>
</organism>
<name>A1K836_AZOSB</name>
<dbReference type="STRING" id="62928.azo2374"/>
<dbReference type="InterPro" id="IPR012373">
    <property type="entry name" value="Ferrdict_sens_TM"/>
</dbReference>
<dbReference type="InterPro" id="IPR032623">
    <property type="entry name" value="FecR_N"/>
</dbReference>
<evidence type="ECO:0000259" key="2">
    <source>
        <dbReference type="Pfam" id="PF16220"/>
    </source>
</evidence>
<dbReference type="Gene3D" id="2.60.120.1440">
    <property type="match status" value="1"/>
</dbReference>
<dbReference type="PIRSF" id="PIRSF018266">
    <property type="entry name" value="FecR"/>
    <property type="match status" value="1"/>
</dbReference>
<sequence length="328" mass="35091">MASHAAIPAGDKAHVPAAALEQAAEWFVLLASGEADAEDHRRWLAWRAGCPSHEAAWQRVESLSGRFREVPPPFASVAIVGPSRGAGRRRALKQLAVLLATGAGAWGVQRSYQGMVWSASATTAIGEQRDWVLADGSRLTLDTDSALAVDFGLGQRLIRLQRGRVLVETAPDPAPIARSIAVETAQGRVIALGTRFSVRQEAGTSQVVVLEARVDIRPADNANAGTILAAGDAVRFTRAGFKDRQPLGLHDTAWAKGLLMADNWSLLDLAAELSRYRRQPLSCDPRIAALRISGVFPLRDSDAALAAVTDSLPVRVERRAASLAIVPR</sequence>
<keyword evidence="3" id="KW-0812">Transmembrane</keyword>
<dbReference type="PANTHER" id="PTHR30273:SF2">
    <property type="entry name" value="PROTEIN FECR"/>
    <property type="match status" value="1"/>
</dbReference>
<evidence type="ECO:0000313" key="4">
    <source>
        <dbReference type="Proteomes" id="UP000002588"/>
    </source>
</evidence>
<feature type="domain" description="FecR protein" evidence="1">
    <location>
        <begin position="122"/>
        <end position="214"/>
    </location>
</feature>
<proteinExistence type="predicted"/>
<dbReference type="HOGENOM" id="CLU_050192_0_0_4"/>
<keyword evidence="4" id="KW-1185">Reference proteome</keyword>
<protein>
    <submittedName>
        <fullName evidence="3">Transmembrane sensor</fullName>
    </submittedName>
</protein>
<dbReference type="InterPro" id="IPR006860">
    <property type="entry name" value="FecR"/>
</dbReference>
<dbReference type="eggNOG" id="COG3712">
    <property type="taxonomic scope" value="Bacteria"/>
</dbReference>
<dbReference type="RefSeq" id="WP_011766105.1">
    <property type="nucleotide sequence ID" value="NC_008702.1"/>
</dbReference>
<dbReference type="EMBL" id="AM406670">
    <property type="protein sequence ID" value="CAL94991.1"/>
    <property type="molecule type" value="Genomic_DNA"/>
</dbReference>
<reference evidence="3 4" key="1">
    <citation type="journal article" date="2006" name="Nat. Biotechnol.">
        <title>Complete genome of the mutualistic, N2-fixing grass endophyte Azoarcus sp. strain BH72.</title>
        <authorList>
            <person name="Krause A."/>
            <person name="Ramakumar A."/>
            <person name="Bartels D."/>
            <person name="Battistoni F."/>
            <person name="Bekel T."/>
            <person name="Boch J."/>
            <person name="Boehm M."/>
            <person name="Friedrich F."/>
            <person name="Hurek T."/>
            <person name="Krause L."/>
            <person name="Linke B."/>
            <person name="McHardy A.C."/>
            <person name="Sarkar A."/>
            <person name="Schneiker S."/>
            <person name="Syed A.A."/>
            <person name="Thauer R."/>
            <person name="Vorhoelter F.-J."/>
            <person name="Weidner S."/>
            <person name="Puehler A."/>
            <person name="Reinhold-Hurek B."/>
            <person name="Kaiser O."/>
            <person name="Goesmann A."/>
        </authorList>
    </citation>
    <scope>NUCLEOTIDE SEQUENCE [LARGE SCALE GENOMIC DNA]</scope>
    <source>
        <strain evidence="3 4">BH72</strain>
    </source>
</reference>
<dbReference type="Pfam" id="PF16220">
    <property type="entry name" value="DUF4880"/>
    <property type="match status" value="1"/>
</dbReference>
<dbReference type="GO" id="GO:0016989">
    <property type="term" value="F:sigma factor antagonist activity"/>
    <property type="evidence" value="ECO:0007669"/>
    <property type="project" value="TreeGrafter"/>
</dbReference>
<gene>
    <name evidence="3" type="primary">fecR</name>
    <name evidence="3" type="ordered locus">azo2374</name>
</gene>
<dbReference type="AlphaFoldDB" id="A1K836"/>
<accession>A1K836</accession>
<evidence type="ECO:0000259" key="1">
    <source>
        <dbReference type="Pfam" id="PF04773"/>
    </source>
</evidence>
<dbReference type="Pfam" id="PF04773">
    <property type="entry name" value="FecR"/>
    <property type="match status" value="1"/>
</dbReference>